<dbReference type="EMBL" id="JAAIUW010000005">
    <property type="protein sequence ID" value="KAF7830536.1"/>
    <property type="molecule type" value="Genomic_DNA"/>
</dbReference>
<evidence type="ECO:0000313" key="2">
    <source>
        <dbReference type="Proteomes" id="UP000634136"/>
    </source>
</evidence>
<evidence type="ECO:0000313" key="1">
    <source>
        <dbReference type="EMBL" id="KAF7830536.1"/>
    </source>
</evidence>
<proteinExistence type="predicted"/>
<gene>
    <name evidence="1" type="ORF">G2W53_012869</name>
</gene>
<name>A0A834U163_9FABA</name>
<protein>
    <submittedName>
        <fullName evidence="1">Uncharacterized protein</fullName>
    </submittedName>
</protein>
<reference evidence="1" key="1">
    <citation type="submission" date="2020-09" db="EMBL/GenBank/DDBJ databases">
        <title>Genome-Enabled Discovery of Anthraquinone Biosynthesis in Senna tora.</title>
        <authorList>
            <person name="Kang S.-H."/>
            <person name="Pandey R.P."/>
            <person name="Lee C.-M."/>
            <person name="Sim J.-S."/>
            <person name="Jeong J.-T."/>
            <person name="Choi B.-S."/>
            <person name="Jung M."/>
            <person name="Ginzburg D."/>
            <person name="Zhao K."/>
            <person name="Won S.Y."/>
            <person name="Oh T.-J."/>
            <person name="Yu Y."/>
            <person name="Kim N.-H."/>
            <person name="Lee O.R."/>
            <person name="Lee T.-H."/>
            <person name="Bashyal P."/>
            <person name="Kim T.-S."/>
            <person name="Lee W.-H."/>
            <person name="Kawkins C."/>
            <person name="Kim C.-K."/>
            <person name="Kim J.S."/>
            <person name="Ahn B.O."/>
            <person name="Rhee S.Y."/>
            <person name="Sohng J.K."/>
        </authorList>
    </citation>
    <scope>NUCLEOTIDE SEQUENCE</scope>
    <source>
        <tissue evidence="1">Leaf</tissue>
    </source>
</reference>
<dbReference type="Proteomes" id="UP000634136">
    <property type="component" value="Unassembled WGS sequence"/>
</dbReference>
<sequence>MENIETHDRGRREQTNPIGISYEVLFSLHTWRPSPHAFTLHIPLGV</sequence>
<comment type="caution">
    <text evidence="1">The sequence shown here is derived from an EMBL/GenBank/DDBJ whole genome shotgun (WGS) entry which is preliminary data.</text>
</comment>
<accession>A0A834U163</accession>
<keyword evidence="2" id="KW-1185">Reference proteome</keyword>
<organism evidence="1 2">
    <name type="scientific">Senna tora</name>
    <dbReference type="NCBI Taxonomy" id="362788"/>
    <lineage>
        <taxon>Eukaryota</taxon>
        <taxon>Viridiplantae</taxon>
        <taxon>Streptophyta</taxon>
        <taxon>Embryophyta</taxon>
        <taxon>Tracheophyta</taxon>
        <taxon>Spermatophyta</taxon>
        <taxon>Magnoliopsida</taxon>
        <taxon>eudicotyledons</taxon>
        <taxon>Gunneridae</taxon>
        <taxon>Pentapetalae</taxon>
        <taxon>rosids</taxon>
        <taxon>fabids</taxon>
        <taxon>Fabales</taxon>
        <taxon>Fabaceae</taxon>
        <taxon>Caesalpinioideae</taxon>
        <taxon>Cassia clade</taxon>
        <taxon>Senna</taxon>
    </lineage>
</organism>
<dbReference type="AlphaFoldDB" id="A0A834U163"/>